<sequence>MDKSGKQRTGQKRDKRMLAPPGQKNKFPEKMWSNQRPPEITHSKLAGKSPATPPVHTHDAQPLDATGDQAAHVDDGKASPQDHHKQNRKH</sequence>
<organism evidence="2 3">
    <name type="scientific">Pandoraea iniqua</name>
    <dbReference type="NCBI Taxonomy" id="2508288"/>
    <lineage>
        <taxon>Bacteria</taxon>
        <taxon>Pseudomonadati</taxon>
        <taxon>Pseudomonadota</taxon>
        <taxon>Betaproteobacteria</taxon>
        <taxon>Burkholderiales</taxon>
        <taxon>Burkholderiaceae</taxon>
        <taxon>Pandoraea</taxon>
    </lineage>
</organism>
<feature type="compositionally biased region" description="Basic and acidic residues" evidence="1">
    <location>
        <begin position="71"/>
        <end position="84"/>
    </location>
</feature>
<dbReference type="EMBL" id="CABPSI010000001">
    <property type="protein sequence ID" value="VVD79178.1"/>
    <property type="molecule type" value="Genomic_DNA"/>
</dbReference>
<dbReference type="AlphaFoldDB" id="A0A5E4SXQ0"/>
<feature type="region of interest" description="Disordered" evidence="1">
    <location>
        <begin position="1"/>
        <end position="90"/>
    </location>
</feature>
<evidence type="ECO:0000313" key="2">
    <source>
        <dbReference type="EMBL" id="VVD79178.1"/>
    </source>
</evidence>
<reference evidence="2 3" key="1">
    <citation type="submission" date="2019-08" db="EMBL/GenBank/DDBJ databases">
        <authorList>
            <person name="Peeters C."/>
        </authorList>
    </citation>
    <scope>NUCLEOTIDE SEQUENCE [LARGE SCALE GENOMIC DNA]</scope>
    <source>
        <strain evidence="2 3">LMG 31115</strain>
    </source>
</reference>
<evidence type="ECO:0000256" key="1">
    <source>
        <dbReference type="SAM" id="MobiDB-lite"/>
    </source>
</evidence>
<keyword evidence="3" id="KW-1185">Reference proteome</keyword>
<dbReference type="RefSeq" id="WP_150683119.1">
    <property type="nucleotide sequence ID" value="NZ_CABPSF010000001.1"/>
</dbReference>
<dbReference type="Proteomes" id="UP000333828">
    <property type="component" value="Unassembled WGS sequence"/>
</dbReference>
<accession>A0A5E4SXQ0</accession>
<name>A0A5E4SXQ0_9BURK</name>
<evidence type="ECO:0000313" key="3">
    <source>
        <dbReference type="Proteomes" id="UP000333828"/>
    </source>
</evidence>
<gene>
    <name evidence="2" type="ORF">PIN31115_01022</name>
</gene>
<proteinExistence type="predicted"/>
<protein>
    <submittedName>
        <fullName evidence="2">Uncharacterized protein</fullName>
    </submittedName>
</protein>